<organism evidence="10 11">
    <name type="scientific">Zostera marina</name>
    <name type="common">Eelgrass</name>
    <dbReference type="NCBI Taxonomy" id="29655"/>
    <lineage>
        <taxon>Eukaryota</taxon>
        <taxon>Viridiplantae</taxon>
        <taxon>Streptophyta</taxon>
        <taxon>Embryophyta</taxon>
        <taxon>Tracheophyta</taxon>
        <taxon>Spermatophyta</taxon>
        <taxon>Magnoliopsida</taxon>
        <taxon>Liliopsida</taxon>
        <taxon>Zosteraceae</taxon>
        <taxon>Zostera</taxon>
    </lineage>
</organism>
<keyword evidence="5" id="KW-0333">Golgi apparatus</keyword>
<dbReference type="OrthoDB" id="44015at2759"/>
<dbReference type="SUPFAM" id="SSF89009">
    <property type="entry name" value="GAT-like domain"/>
    <property type="match status" value="1"/>
</dbReference>
<dbReference type="PANTHER" id="PTHR22951:SF12">
    <property type="entry name" value="OS05G0426100 PROTEIN"/>
    <property type="match status" value="1"/>
</dbReference>
<evidence type="ECO:0000313" key="10">
    <source>
        <dbReference type="EMBL" id="KMZ64800.1"/>
    </source>
</evidence>
<dbReference type="GO" id="GO:0030136">
    <property type="term" value="C:clathrin-coated vesicle"/>
    <property type="evidence" value="ECO:0000318"/>
    <property type="project" value="GO_Central"/>
</dbReference>
<dbReference type="GO" id="GO:0005546">
    <property type="term" value="F:phosphatidylinositol-4,5-bisphosphate binding"/>
    <property type="evidence" value="ECO:0000318"/>
    <property type="project" value="GO_Central"/>
</dbReference>
<dbReference type="InterPro" id="IPR013809">
    <property type="entry name" value="ENTH"/>
</dbReference>
<dbReference type="GO" id="GO:0048268">
    <property type="term" value="P:clathrin coat assembly"/>
    <property type="evidence" value="ECO:0007669"/>
    <property type="project" value="InterPro"/>
</dbReference>
<evidence type="ECO:0000313" key="11">
    <source>
        <dbReference type="Proteomes" id="UP000036987"/>
    </source>
</evidence>
<reference evidence="11" key="1">
    <citation type="journal article" date="2016" name="Nature">
        <title>The genome of the seagrass Zostera marina reveals angiosperm adaptation to the sea.</title>
        <authorList>
            <person name="Olsen J.L."/>
            <person name="Rouze P."/>
            <person name="Verhelst B."/>
            <person name="Lin Y.-C."/>
            <person name="Bayer T."/>
            <person name="Collen J."/>
            <person name="Dattolo E."/>
            <person name="De Paoli E."/>
            <person name="Dittami S."/>
            <person name="Maumus F."/>
            <person name="Michel G."/>
            <person name="Kersting A."/>
            <person name="Lauritano C."/>
            <person name="Lohaus R."/>
            <person name="Toepel M."/>
            <person name="Tonon T."/>
            <person name="Vanneste K."/>
            <person name="Amirebrahimi M."/>
            <person name="Brakel J."/>
            <person name="Bostroem C."/>
            <person name="Chovatia M."/>
            <person name="Grimwood J."/>
            <person name="Jenkins J.W."/>
            <person name="Jueterbock A."/>
            <person name="Mraz A."/>
            <person name="Stam W.T."/>
            <person name="Tice H."/>
            <person name="Bornberg-Bauer E."/>
            <person name="Green P.J."/>
            <person name="Pearson G.A."/>
            <person name="Procaccini G."/>
            <person name="Duarte C.M."/>
            <person name="Schmutz J."/>
            <person name="Reusch T.B.H."/>
            <person name="Van de Peer Y."/>
        </authorList>
    </citation>
    <scope>NUCLEOTIDE SEQUENCE [LARGE SCALE GENOMIC DNA]</scope>
    <source>
        <strain evidence="11">cv. Finnish</strain>
    </source>
</reference>
<feature type="domain" description="ENTH" evidence="9">
    <location>
        <begin position="26"/>
        <end position="165"/>
    </location>
</feature>
<dbReference type="GO" id="GO:0000149">
    <property type="term" value="F:SNARE binding"/>
    <property type="evidence" value="ECO:0000318"/>
    <property type="project" value="GO_Central"/>
</dbReference>
<dbReference type="OMA" id="LEFRMQS"/>
<evidence type="ECO:0000256" key="1">
    <source>
        <dbReference type="ARBA" id="ARBA00004132"/>
    </source>
</evidence>
<evidence type="ECO:0000256" key="6">
    <source>
        <dbReference type="ARBA" id="ARBA00023136"/>
    </source>
</evidence>
<dbReference type="Proteomes" id="UP000036987">
    <property type="component" value="Unassembled WGS sequence"/>
</dbReference>
<dbReference type="FunFam" id="1.20.58.150:FF:000005">
    <property type="entry name" value="putative clathrin assembly protein At2g25430"/>
    <property type="match status" value="1"/>
</dbReference>
<evidence type="ECO:0000256" key="8">
    <source>
        <dbReference type="ARBA" id="ARBA00023329"/>
    </source>
</evidence>
<dbReference type="Gene3D" id="1.20.58.150">
    <property type="entry name" value="ANTH domain"/>
    <property type="match status" value="1"/>
</dbReference>
<dbReference type="InterPro" id="IPR011417">
    <property type="entry name" value="ANTH_dom"/>
</dbReference>
<keyword evidence="11" id="KW-1185">Reference proteome</keyword>
<evidence type="ECO:0000256" key="3">
    <source>
        <dbReference type="ARBA" id="ARBA00004600"/>
    </source>
</evidence>
<dbReference type="GO" id="GO:0005905">
    <property type="term" value="C:clathrin-coated pit"/>
    <property type="evidence" value="ECO:0000318"/>
    <property type="project" value="GO_Central"/>
</dbReference>
<dbReference type="SUPFAM" id="SSF48464">
    <property type="entry name" value="ENTH/VHS domain"/>
    <property type="match status" value="1"/>
</dbReference>
<dbReference type="EMBL" id="LFYR01001099">
    <property type="protein sequence ID" value="KMZ64800.1"/>
    <property type="molecule type" value="Genomic_DNA"/>
</dbReference>
<gene>
    <name evidence="10" type="ORF">ZOSMA_34G00800</name>
</gene>
<dbReference type="Gene3D" id="1.25.40.90">
    <property type="match status" value="1"/>
</dbReference>
<keyword evidence="6" id="KW-0472">Membrane</keyword>
<dbReference type="PROSITE" id="PS50942">
    <property type="entry name" value="ENTH"/>
    <property type="match status" value="1"/>
</dbReference>
<dbReference type="GO" id="GO:0005545">
    <property type="term" value="F:1-phosphatidylinositol binding"/>
    <property type="evidence" value="ECO:0000318"/>
    <property type="project" value="GO_Central"/>
</dbReference>
<dbReference type="STRING" id="29655.A0A0K9P9E6"/>
<sequence>MAPGRIQKAVGAVKDQTTISLAKVGTASRFQTEVEITIVKATRHDNRPADERHVREILNITRFSRQSITLCVTTISMRMSKTRNWIVALKSLILIHRLLNDGDPAYEEEVFFATKRGTRLLNMSDFRDRASARTIGAWDFSAFVRTFARYLDERLEYKMHGRRRKNEKRVVVVMEKNDVPITSQMLTSGIGDSSSLSVNSNKTPVRDLDTNAILNRSQHLKLMMERFIACRPAGAARNNAIVAVALYPLVKESHQIYYDLSEIIAILVDRFMEIEISYCVKIIELFTALSKQFDELNSFYEWCKNVGISRISDYPVVEKITQKRLDMMNEFVHDRIALASKKSARYVDEEVKKVSSSTSVVEEKAEDSFPINGTKALPAPEQKTMRDAVAAVAEEDDKKEVDLLNLHDEPTAVTWQEHGDQLALALFDGNMTTTTSSTSSSTAGPTANANWKSLTHEKIDWETALVQSITTLPDQKPTFTGAFDTLTLDGMYRQKQQITPSDNIPTGRASSMVYLSNGNSNKSPTTFLALPQPPGTSTNNFDPFAASMTIAPPSYVQMADMEKKKMYLAEEHDMWKQYAADGFTGQVGLAKVEQQRQLYQPRFR</sequence>
<dbReference type="AlphaFoldDB" id="A0A0K9P9E6"/>
<evidence type="ECO:0000256" key="7">
    <source>
        <dbReference type="ARBA" id="ARBA00023176"/>
    </source>
</evidence>
<dbReference type="InterPro" id="IPR014712">
    <property type="entry name" value="ANTH_dom_sf"/>
</dbReference>
<name>A0A0K9P9E6_ZOSMR</name>
<protein>
    <submittedName>
        <fullName evidence="10">Putative Clathrin assembly protein</fullName>
    </submittedName>
</protein>
<dbReference type="InterPro" id="IPR048050">
    <property type="entry name" value="ANTH_N_plant"/>
</dbReference>
<dbReference type="PANTHER" id="PTHR22951">
    <property type="entry name" value="CLATHRIN ASSEMBLY PROTEIN"/>
    <property type="match status" value="1"/>
</dbReference>
<comment type="caution">
    <text evidence="10">The sequence shown here is derived from an EMBL/GenBank/DDBJ whole genome shotgun (WGS) entry which is preliminary data.</text>
</comment>
<keyword evidence="4" id="KW-0254">Endocytosis</keyword>
<comment type="subcellular location">
    <subcellularLocation>
        <location evidence="1">Cytoplasmic vesicle</location>
        <location evidence="1">Clathrin-coated vesicle</location>
    </subcellularLocation>
    <subcellularLocation>
        <location evidence="2">Golgi apparatus</location>
    </subcellularLocation>
    <subcellularLocation>
        <location evidence="3">Membrane</location>
        <location evidence="3">Clathrin-coated pit</location>
    </subcellularLocation>
</comment>
<dbReference type="SMART" id="SM00273">
    <property type="entry name" value="ENTH"/>
    <property type="match status" value="1"/>
</dbReference>
<dbReference type="GO" id="GO:0032050">
    <property type="term" value="F:clathrin heavy chain binding"/>
    <property type="evidence" value="ECO:0000318"/>
    <property type="project" value="GO_Central"/>
</dbReference>
<dbReference type="GO" id="GO:0006900">
    <property type="term" value="P:vesicle budding from membrane"/>
    <property type="evidence" value="ECO:0000318"/>
    <property type="project" value="GO_Central"/>
</dbReference>
<dbReference type="InterPro" id="IPR045192">
    <property type="entry name" value="AP180-like"/>
</dbReference>
<evidence type="ECO:0000259" key="9">
    <source>
        <dbReference type="PROSITE" id="PS50942"/>
    </source>
</evidence>
<evidence type="ECO:0000256" key="5">
    <source>
        <dbReference type="ARBA" id="ARBA00023034"/>
    </source>
</evidence>
<dbReference type="GO" id="GO:0072583">
    <property type="term" value="P:clathrin-dependent endocytosis"/>
    <property type="evidence" value="ECO:0000318"/>
    <property type="project" value="GO_Central"/>
</dbReference>
<dbReference type="FunFam" id="1.25.40.90:FF:000019">
    <property type="entry name" value="Clathrin coat assembly protein"/>
    <property type="match status" value="1"/>
</dbReference>
<evidence type="ECO:0000256" key="4">
    <source>
        <dbReference type="ARBA" id="ARBA00022583"/>
    </source>
</evidence>
<keyword evidence="8" id="KW-0968">Cytoplasmic vesicle</keyword>
<keyword evidence="7" id="KW-0168">Coated pit</keyword>
<dbReference type="InterPro" id="IPR008942">
    <property type="entry name" value="ENTH_VHS"/>
</dbReference>
<dbReference type="CDD" id="cd16987">
    <property type="entry name" value="ANTH_N_AP180_plant"/>
    <property type="match status" value="1"/>
</dbReference>
<accession>A0A0K9P9E6</accession>
<dbReference type="Pfam" id="PF07651">
    <property type="entry name" value="ANTH"/>
    <property type="match status" value="1"/>
</dbReference>
<evidence type="ECO:0000256" key="2">
    <source>
        <dbReference type="ARBA" id="ARBA00004555"/>
    </source>
</evidence>
<dbReference type="GO" id="GO:0005794">
    <property type="term" value="C:Golgi apparatus"/>
    <property type="evidence" value="ECO:0007669"/>
    <property type="project" value="UniProtKB-SubCell"/>
</dbReference>
<proteinExistence type="predicted"/>